<accession>A0A315XTS2</accession>
<dbReference type="OrthoDB" id="2081423at2"/>
<proteinExistence type="predicted"/>
<dbReference type="EMBL" id="QGDI01000015">
    <property type="protein sequence ID" value="PWJ10265.1"/>
    <property type="molecule type" value="Genomic_DNA"/>
</dbReference>
<organism evidence="1 2">
    <name type="scientific">Ruminococcus flavefaciens</name>
    <dbReference type="NCBI Taxonomy" id="1265"/>
    <lineage>
        <taxon>Bacteria</taxon>
        <taxon>Bacillati</taxon>
        <taxon>Bacillota</taxon>
        <taxon>Clostridia</taxon>
        <taxon>Eubacteriales</taxon>
        <taxon>Oscillospiraceae</taxon>
        <taxon>Ruminococcus</taxon>
    </lineage>
</organism>
<evidence type="ECO:0000313" key="1">
    <source>
        <dbReference type="EMBL" id="PWJ10265.1"/>
    </source>
</evidence>
<sequence length="250" mass="29467">MDIERTKQIKFLLLRCKSLKENMIRTLNDSSTIATGRYASFKKYAEEYGYLAREVYEALELSNERIPCYDTTKMKGWADTFWPQQKEIIDSLVVYTDTLIAFLEREIDFINDEYSNLENFIKNKLRSIIFTPPENEKEVQNAIETLFVGKGWNKGIDYDRETGKFLFSGKEYIPDFIVPKLNLCIEVKLLKDGRKSRIIEEINADITAYNKIYKRQLFVIYDLGVVRDEIEFKRDIENAKDDIKVIIVKQ</sequence>
<name>A0A315XTS2_RUMFL</name>
<dbReference type="AlphaFoldDB" id="A0A315XTS2"/>
<dbReference type="Pfam" id="PF18742">
    <property type="entry name" value="DpnII-MboI"/>
    <property type="match status" value="1"/>
</dbReference>
<reference evidence="1 2" key="1">
    <citation type="submission" date="2018-05" db="EMBL/GenBank/DDBJ databases">
        <title>The Hungate 1000. A catalogue of reference genomes from the rumen microbiome.</title>
        <authorList>
            <person name="Kelly W."/>
        </authorList>
    </citation>
    <scope>NUCLEOTIDE SEQUENCE [LARGE SCALE GENOMIC DNA]</scope>
    <source>
        <strain evidence="1 2">SAb67</strain>
    </source>
</reference>
<gene>
    <name evidence="1" type="ORF">IE37_03155</name>
</gene>
<comment type="caution">
    <text evidence="1">The sequence shown here is derived from an EMBL/GenBank/DDBJ whole genome shotgun (WGS) entry which is preliminary data.</text>
</comment>
<dbReference type="Proteomes" id="UP000245720">
    <property type="component" value="Unassembled WGS sequence"/>
</dbReference>
<evidence type="ECO:0000313" key="2">
    <source>
        <dbReference type="Proteomes" id="UP000245720"/>
    </source>
</evidence>
<dbReference type="RefSeq" id="WP_109727830.1">
    <property type="nucleotide sequence ID" value="NZ_QGDI01000015.1"/>
</dbReference>
<protein>
    <submittedName>
        <fullName evidence="1">Uncharacterized protein</fullName>
    </submittedName>
</protein>